<evidence type="ECO:0000313" key="1">
    <source>
        <dbReference type="EMBL" id="GKH83276.1"/>
    </source>
</evidence>
<sequence length="301" mass="33769">MFHHFPESGIAIRYRIRLRYPEEENTVAEQSGHEPETCVPAWLVPERTGRTGLYLWKVSEEKCFIPDMAELPGLPELQPDGVPVRVEMLIREASPVFDRITGEIWNIVRNPGSGKEFRPVKAGNGDLTGEGVVMWTVFTEDGKAALYMDGRGHIENGMLSFGERLSLDVPVLHGICNLKEMLLFRHFPGQGVPERIRMRLQYPGSGKPHEPEECFPVWIVPEENGRTALFLQDPSTGECAIRDISRVPGAPRLQPDGMPVGMEMLVRQADWFSDMESPALRNISNLSANGEAKDDYKAGFP</sequence>
<name>A0AA37P320_9BACT</name>
<dbReference type="Proteomes" id="UP001055104">
    <property type="component" value="Unassembled WGS sequence"/>
</dbReference>
<protein>
    <submittedName>
        <fullName evidence="1">Uncharacterized protein</fullName>
    </submittedName>
</protein>
<reference evidence="1" key="1">
    <citation type="submission" date="2022-01" db="EMBL/GenBank/DDBJ databases">
        <title>Novel bile acid biosynthetic pathways are enriched in the microbiome of centenarians.</title>
        <authorList>
            <person name="Sato Y."/>
            <person name="Atarashi K."/>
            <person name="Plichta R.D."/>
            <person name="Arai Y."/>
            <person name="Sasajima S."/>
            <person name="Kearney M.S."/>
            <person name="Suda W."/>
            <person name="Takeshita K."/>
            <person name="Sasaki T."/>
            <person name="Okamoto S."/>
            <person name="Skelly N.A."/>
            <person name="Okamura Y."/>
            <person name="Vlamakis H."/>
            <person name="Li Y."/>
            <person name="Tanoue T."/>
            <person name="Takei H."/>
            <person name="Nittono H."/>
            <person name="Narushima S."/>
            <person name="Irie J."/>
            <person name="Itoh H."/>
            <person name="Moriya K."/>
            <person name="Sugiura Y."/>
            <person name="Suematsu M."/>
            <person name="Moritoki N."/>
            <person name="Shibata S."/>
            <person name="Littman R.D."/>
            <person name="Fischbach A.M."/>
            <person name="Uwamino Y."/>
            <person name="Inoue T."/>
            <person name="Honda A."/>
            <person name="Hattori M."/>
            <person name="Murai T."/>
            <person name="Xavier J.R."/>
            <person name="Hirose N."/>
            <person name="Honda K."/>
        </authorList>
    </citation>
    <scope>NUCLEOTIDE SEQUENCE</scope>
    <source>
        <strain evidence="1">CE91-St7</strain>
    </source>
</reference>
<proteinExistence type="predicted"/>
<dbReference type="EMBL" id="BQOB01000001">
    <property type="protein sequence ID" value="GKH83276.1"/>
    <property type="molecule type" value="Genomic_DNA"/>
</dbReference>
<organism evidence="1 2">
    <name type="scientific">Phocaeicola dorei</name>
    <dbReference type="NCBI Taxonomy" id="357276"/>
    <lineage>
        <taxon>Bacteria</taxon>
        <taxon>Pseudomonadati</taxon>
        <taxon>Bacteroidota</taxon>
        <taxon>Bacteroidia</taxon>
        <taxon>Bacteroidales</taxon>
        <taxon>Bacteroidaceae</taxon>
        <taxon>Phocaeicola</taxon>
    </lineage>
</organism>
<gene>
    <name evidence="1" type="ORF">CE91St7_41600</name>
</gene>
<evidence type="ECO:0000313" key="2">
    <source>
        <dbReference type="Proteomes" id="UP001055104"/>
    </source>
</evidence>
<comment type="caution">
    <text evidence="1">The sequence shown here is derived from an EMBL/GenBank/DDBJ whole genome shotgun (WGS) entry which is preliminary data.</text>
</comment>
<dbReference type="AlphaFoldDB" id="A0AA37P320"/>
<accession>A0AA37P320</accession>